<proteinExistence type="predicted"/>
<sequence length="97" mass="11043">MGRRSSAEYTVLEARTEEVHKPKNVLSVIIYTDCCPPDSAECKQRFYRHFLTTIIDVDVRSTDGLKTMTESKHRSKKPGQVKRKGAAKTTSEKVNKQ</sequence>
<feature type="compositionally biased region" description="Basic residues" evidence="1">
    <location>
        <begin position="73"/>
        <end position="86"/>
    </location>
</feature>
<evidence type="ECO:0000256" key="1">
    <source>
        <dbReference type="SAM" id="MobiDB-lite"/>
    </source>
</evidence>
<gene>
    <name evidence="2" type="ORF">RRG08_047148</name>
</gene>
<dbReference type="AlphaFoldDB" id="A0AAE0YNE6"/>
<name>A0AAE0YNE6_9GAST</name>
<dbReference type="EMBL" id="JAWDGP010005804">
    <property type="protein sequence ID" value="KAK3751872.1"/>
    <property type="molecule type" value="Genomic_DNA"/>
</dbReference>
<reference evidence="2" key="1">
    <citation type="journal article" date="2023" name="G3 (Bethesda)">
        <title>A reference genome for the long-term kleptoplast-retaining sea slug Elysia crispata morphotype clarki.</title>
        <authorList>
            <person name="Eastman K.E."/>
            <person name="Pendleton A.L."/>
            <person name="Shaikh M.A."/>
            <person name="Suttiyut T."/>
            <person name="Ogas R."/>
            <person name="Tomko P."/>
            <person name="Gavelis G."/>
            <person name="Widhalm J.R."/>
            <person name="Wisecaver J.H."/>
        </authorList>
    </citation>
    <scope>NUCLEOTIDE SEQUENCE</scope>
    <source>
        <strain evidence="2">ECLA1</strain>
    </source>
</reference>
<evidence type="ECO:0000313" key="3">
    <source>
        <dbReference type="Proteomes" id="UP001283361"/>
    </source>
</evidence>
<dbReference type="Proteomes" id="UP001283361">
    <property type="component" value="Unassembled WGS sequence"/>
</dbReference>
<accession>A0AAE0YNE6</accession>
<evidence type="ECO:0000313" key="2">
    <source>
        <dbReference type="EMBL" id="KAK3751872.1"/>
    </source>
</evidence>
<feature type="region of interest" description="Disordered" evidence="1">
    <location>
        <begin position="62"/>
        <end position="97"/>
    </location>
</feature>
<protein>
    <submittedName>
        <fullName evidence="2">Uncharacterized protein</fullName>
    </submittedName>
</protein>
<comment type="caution">
    <text evidence="2">The sequence shown here is derived from an EMBL/GenBank/DDBJ whole genome shotgun (WGS) entry which is preliminary data.</text>
</comment>
<organism evidence="2 3">
    <name type="scientific">Elysia crispata</name>
    <name type="common">lettuce slug</name>
    <dbReference type="NCBI Taxonomy" id="231223"/>
    <lineage>
        <taxon>Eukaryota</taxon>
        <taxon>Metazoa</taxon>
        <taxon>Spiralia</taxon>
        <taxon>Lophotrochozoa</taxon>
        <taxon>Mollusca</taxon>
        <taxon>Gastropoda</taxon>
        <taxon>Heterobranchia</taxon>
        <taxon>Euthyneura</taxon>
        <taxon>Panpulmonata</taxon>
        <taxon>Sacoglossa</taxon>
        <taxon>Placobranchoidea</taxon>
        <taxon>Plakobranchidae</taxon>
        <taxon>Elysia</taxon>
    </lineage>
</organism>
<keyword evidence="3" id="KW-1185">Reference proteome</keyword>